<sequence length="290" mass="32591">MSVNSADDADFVQNDSLFFDNLQGGETYVVFVRDANGCQTNVVAEIGVGVDIVAEPFVEYGCEGIFPNSTVTVNIADGSQLPNLLFALDVEDIQQATAQRTFGDLPAGMHTVYIYHANGCVTFVEFEIEAYEPLTLEATKTGPDEITAIATGGFGDYEYFFQGESFGEVNTFNVTQDSNISIRVRDRNGCEATLVMPFNFEGMPEMPNFFTPDGDNLNDFWYPENREYFPFIDVIIYDRYGRVVARLDQVKKWDGNYDGKPLPTGDYWYVVNANDSENQQFVGHFTLYRE</sequence>
<dbReference type="Pfam" id="PF13585">
    <property type="entry name" value="CHU_C"/>
    <property type="match status" value="1"/>
</dbReference>
<dbReference type="KEGG" id="fld:ABNE31_14880"/>
<proteinExistence type="predicted"/>
<dbReference type="EMBL" id="CP157804">
    <property type="protein sequence ID" value="XBQ22879.1"/>
    <property type="molecule type" value="Genomic_DNA"/>
</dbReference>
<gene>
    <name evidence="1" type="ORF">ABNE31_14880</name>
</gene>
<dbReference type="RefSeq" id="WP_349351701.1">
    <property type="nucleotide sequence ID" value="NZ_CP157804.1"/>
</dbReference>
<dbReference type="InterPro" id="IPR026341">
    <property type="entry name" value="T9SS_type_B"/>
</dbReference>
<protein>
    <submittedName>
        <fullName evidence="1">T9SS type B sorting domain-containing protein</fullName>
    </submittedName>
</protein>
<name>A0AAU7MWX8_9FLAO</name>
<reference evidence="1" key="1">
    <citation type="submission" date="2024-05" db="EMBL/GenBank/DDBJ databases">
        <title>Draft Genome Sequences of Flagellimonas sp. MMG031 and Marinobacter sp. MMG032 Isolated from the dinoflagellate Symbiodinium pilosum.</title>
        <authorList>
            <person name="Shikuma N.J."/>
            <person name="Farrell M.V."/>
        </authorList>
    </citation>
    <scope>NUCLEOTIDE SEQUENCE</scope>
    <source>
        <strain evidence="1">MMG031</strain>
    </source>
</reference>
<evidence type="ECO:0000313" key="1">
    <source>
        <dbReference type="EMBL" id="XBQ22879.1"/>
    </source>
</evidence>
<dbReference type="AlphaFoldDB" id="A0AAU7MWX8"/>
<accession>A0AAU7MWX8</accession>
<organism evidence="1">
    <name type="scientific">Flagellimonas sp. MMG031</name>
    <dbReference type="NCBI Taxonomy" id="3158549"/>
    <lineage>
        <taxon>Bacteria</taxon>
        <taxon>Pseudomonadati</taxon>
        <taxon>Bacteroidota</taxon>
        <taxon>Flavobacteriia</taxon>
        <taxon>Flavobacteriales</taxon>
        <taxon>Flavobacteriaceae</taxon>
        <taxon>Flagellimonas</taxon>
    </lineage>
</organism>
<dbReference type="NCBIfam" id="TIGR04131">
    <property type="entry name" value="Bac_Flav_CTERM"/>
    <property type="match status" value="1"/>
</dbReference>